<keyword evidence="2 7" id="KW-0808">Transferase</keyword>
<keyword evidence="6 7" id="KW-0012">Acyltransferase</keyword>
<dbReference type="PANTHER" id="PTHR22883:SF203">
    <property type="entry name" value="PALMITOYLTRANSFERASE"/>
    <property type="match status" value="1"/>
</dbReference>
<evidence type="ECO:0000256" key="5">
    <source>
        <dbReference type="ARBA" id="ARBA00023136"/>
    </source>
</evidence>
<proteinExistence type="inferred from homology"/>
<evidence type="ECO:0000256" key="1">
    <source>
        <dbReference type="ARBA" id="ARBA00004141"/>
    </source>
</evidence>
<comment type="subcellular location">
    <subcellularLocation>
        <location evidence="1">Membrane</location>
        <topology evidence="1">Multi-pass membrane protein</topology>
    </subcellularLocation>
</comment>
<dbReference type="InterPro" id="IPR039859">
    <property type="entry name" value="PFA4/ZDH16/20/ERF2-like"/>
</dbReference>
<evidence type="ECO:0000256" key="3">
    <source>
        <dbReference type="ARBA" id="ARBA00022692"/>
    </source>
</evidence>
<dbReference type="GO" id="GO:0016020">
    <property type="term" value="C:membrane"/>
    <property type="evidence" value="ECO:0007669"/>
    <property type="project" value="UniProtKB-SubCell"/>
</dbReference>
<accession>G0UPY4</accession>
<evidence type="ECO:0000313" key="9">
    <source>
        <dbReference type="EMBL" id="CCC91445.1"/>
    </source>
</evidence>
<keyword evidence="4 7" id="KW-1133">Transmembrane helix</keyword>
<comment type="similarity">
    <text evidence="7">Belongs to the DHHC palmitoyltransferase family.</text>
</comment>
<dbReference type="AlphaFoldDB" id="G0UPY4"/>
<feature type="transmembrane region" description="Helical" evidence="7">
    <location>
        <begin position="61"/>
        <end position="79"/>
    </location>
</feature>
<feature type="domain" description="Palmitoyltransferase DHHC" evidence="8">
    <location>
        <begin position="115"/>
        <end position="248"/>
    </location>
</feature>
<protein>
    <recommendedName>
        <fullName evidence="7">Palmitoyltransferase</fullName>
        <ecNumber evidence="7">2.3.1.225</ecNumber>
    </recommendedName>
</protein>
<dbReference type="EC" id="2.3.1.225" evidence="7"/>
<evidence type="ECO:0000259" key="8">
    <source>
        <dbReference type="Pfam" id="PF01529"/>
    </source>
</evidence>
<gene>
    <name evidence="9" type="ORF">TCIL3000_7_2550</name>
</gene>
<feature type="transmembrane region" description="Helical" evidence="7">
    <location>
        <begin position="34"/>
        <end position="55"/>
    </location>
</feature>
<dbReference type="GO" id="GO:0019706">
    <property type="term" value="F:protein-cysteine S-palmitoyltransferase activity"/>
    <property type="evidence" value="ECO:0007669"/>
    <property type="project" value="UniProtKB-EC"/>
</dbReference>
<sequence>MGRSCFDPPQGQWIDIYGGPVRPRRSGFECPLDVLQMIAWGSLVLLTTLHFTLHIPMLDGAAQYVVASISGFLVIISAIQKIMLSRSRIEDPIIFSDLPRLDQEELTREQAPAGREPCLFCRRFVILGSKHCSVCDKCVPGFDHHCRWLNTCVGEGNYTMFCCFIASVWLSIGIVFDVGIYLITISFLDEEGCKRRLQQRYGISSFLAYMIFLFATLVLSLGGLIALGKLIYFHLNLCRTHRTTYEHVLRERARKQKKAMGRVGKGLTVEEGGKRRSCLALQRRRDFRKYKRNSAPFSGVNNGNDSHVTPINDANGCTQHGGETLEYEHREATGDWRSDMRPEAAIRSTEPLA</sequence>
<dbReference type="EMBL" id="HE575320">
    <property type="protein sequence ID" value="CCC91445.1"/>
    <property type="molecule type" value="Genomic_DNA"/>
</dbReference>
<dbReference type="PROSITE" id="PS50216">
    <property type="entry name" value="DHHC"/>
    <property type="match status" value="1"/>
</dbReference>
<evidence type="ECO:0000256" key="2">
    <source>
        <dbReference type="ARBA" id="ARBA00022679"/>
    </source>
</evidence>
<feature type="transmembrane region" description="Helical" evidence="7">
    <location>
        <begin position="207"/>
        <end position="232"/>
    </location>
</feature>
<dbReference type="Pfam" id="PF01529">
    <property type="entry name" value="DHHC"/>
    <property type="match status" value="1"/>
</dbReference>
<comment type="catalytic activity">
    <reaction evidence="7">
        <text>L-cysteinyl-[protein] + hexadecanoyl-CoA = S-hexadecanoyl-L-cysteinyl-[protein] + CoA</text>
        <dbReference type="Rhea" id="RHEA:36683"/>
        <dbReference type="Rhea" id="RHEA-COMP:10131"/>
        <dbReference type="Rhea" id="RHEA-COMP:11032"/>
        <dbReference type="ChEBI" id="CHEBI:29950"/>
        <dbReference type="ChEBI" id="CHEBI:57287"/>
        <dbReference type="ChEBI" id="CHEBI:57379"/>
        <dbReference type="ChEBI" id="CHEBI:74151"/>
        <dbReference type="EC" id="2.3.1.225"/>
    </reaction>
</comment>
<dbReference type="GO" id="GO:0006612">
    <property type="term" value="P:protein targeting to membrane"/>
    <property type="evidence" value="ECO:0007669"/>
    <property type="project" value="TreeGrafter"/>
</dbReference>
<dbReference type="PANTHER" id="PTHR22883">
    <property type="entry name" value="ZINC FINGER DHHC DOMAIN CONTAINING PROTEIN"/>
    <property type="match status" value="1"/>
</dbReference>
<dbReference type="InterPro" id="IPR001594">
    <property type="entry name" value="Palmitoyltrfase_DHHC"/>
</dbReference>
<evidence type="ECO:0000256" key="4">
    <source>
        <dbReference type="ARBA" id="ARBA00022989"/>
    </source>
</evidence>
<dbReference type="VEuPathDB" id="TriTrypDB:TcIL3000_7_2550"/>
<feature type="transmembrane region" description="Helical" evidence="7">
    <location>
        <begin position="158"/>
        <end position="187"/>
    </location>
</feature>
<comment type="domain">
    <text evidence="7">The DHHC domain is required for palmitoyltransferase activity.</text>
</comment>
<keyword evidence="5 7" id="KW-0472">Membrane</keyword>
<dbReference type="GO" id="GO:0005794">
    <property type="term" value="C:Golgi apparatus"/>
    <property type="evidence" value="ECO:0007669"/>
    <property type="project" value="TreeGrafter"/>
</dbReference>
<evidence type="ECO:0000256" key="6">
    <source>
        <dbReference type="ARBA" id="ARBA00023315"/>
    </source>
</evidence>
<dbReference type="GO" id="GO:0005783">
    <property type="term" value="C:endoplasmic reticulum"/>
    <property type="evidence" value="ECO:0007669"/>
    <property type="project" value="TreeGrafter"/>
</dbReference>
<reference evidence="9" key="1">
    <citation type="journal article" date="2012" name="Proc. Natl. Acad. Sci. U.S.A.">
        <title>Antigenic diversity is generated by distinct evolutionary mechanisms in African trypanosome species.</title>
        <authorList>
            <person name="Jackson A.P."/>
            <person name="Berry A."/>
            <person name="Aslett M."/>
            <person name="Allison H.C."/>
            <person name="Burton P."/>
            <person name="Vavrova-Anderson J."/>
            <person name="Brown R."/>
            <person name="Browne H."/>
            <person name="Corton N."/>
            <person name="Hauser H."/>
            <person name="Gamble J."/>
            <person name="Gilderthorp R."/>
            <person name="Marcello L."/>
            <person name="McQuillan J."/>
            <person name="Otto T.D."/>
            <person name="Quail M.A."/>
            <person name="Sanders M.J."/>
            <person name="van Tonder A."/>
            <person name="Ginger M.L."/>
            <person name="Field M.C."/>
            <person name="Barry J.D."/>
            <person name="Hertz-Fowler C."/>
            <person name="Berriman M."/>
        </authorList>
    </citation>
    <scope>NUCLEOTIDE SEQUENCE</scope>
    <source>
        <strain evidence="9">IL3000</strain>
    </source>
</reference>
<name>G0UPY4_TRYCI</name>
<organism evidence="9">
    <name type="scientific">Trypanosoma congolense (strain IL3000)</name>
    <dbReference type="NCBI Taxonomy" id="1068625"/>
    <lineage>
        <taxon>Eukaryota</taxon>
        <taxon>Discoba</taxon>
        <taxon>Euglenozoa</taxon>
        <taxon>Kinetoplastea</taxon>
        <taxon>Metakinetoplastina</taxon>
        <taxon>Trypanosomatida</taxon>
        <taxon>Trypanosomatidae</taxon>
        <taxon>Trypanosoma</taxon>
        <taxon>Nannomonas</taxon>
    </lineage>
</organism>
<keyword evidence="3 7" id="KW-0812">Transmembrane</keyword>
<evidence type="ECO:0000256" key="7">
    <source>
        <dbReference type="RuleBase" id="RU079119"/>
    </source>
</evidence>